<gene>
    <name evidence="1" type="ORF">M9H77_09699</name>
</gene>
<proteinExistence type="predicted"/>
<evidence type="ECO:0000313" key="2">
    <source>
        <dbReference type="Proteomes" id="UP001060085"/>
    </source>
</evidence>
<name>A0ACC0C1P9_CATRO</name>
<accession>A0ACC0C1P9</accession>
<protein>
    <submittedName>
        <fullName evidence="1">Uncharacterized protein</fullName>
    </submittedName>
</protein>
<organism evidence="1 2">
    <name type="scientific">Catharanthus roseus</name>
    <name type="common">Madagascar periwinkle</name>
    <name type="synonym">Vinca rosea</name>
    <dbReference type="NCBI Taxonomy" id="4058"/>
    <lineage>
        <taxon>Eukaryota</taxon>
        <taxon>Viridiplantae</taxon>
        <taxon>Streptophyta</taxon>
        <taxon>Embryophyta</taxon>
        <taxon>Tracheophyta</taxon>
        <taxon>Spermatophyta</taxon>
        <taxon>Magnoliopsida</taxon>
        <taxon>eudicotyledons</taxon>
        <taxon>Gunneridae</taxon>
        <taxon>Pentapetalae</taxon>
        <taxon>asterids</taxon>
        <taxon>lamiids</taxon>
        <taxon>Gentianales</taxon>
        <taxon>Apocynaceae</taxon>
        <taxon>Rauvolfioideae</taxon>
        <taxon>Vinceae</taxon>
        <taxon>Catharanthinae</taxon>
        <taxon>Catharanthus</taxon>
    </lineage>
</organism>
<reference evidence="2" key="1">
    <citation type="journal article" date="2023" name="Nat. Plants">
        <title>Single-cell RNA sequencing provides a high-resolution roadmap for understanding the multicellular compartmentation of specialized metabolism.</title>
        <authorList>
            <person name="Sun S."/>
            <person name="Shen X."/>
            <person name="Li Y."/>
            <person name="Li Y."/>
            <person name="Wang S."/>
            <person name="Li R."/>
            <person name="Zhang H."/>
            <person name="Shen G."/>
            <person name="Guo B."/>
            <person name="Wei J."/>
            <person name="Xu J."/>
            <person name="St-Pierre B."/>
            <person name="Chen S."/>
            <person name="Sun C."/>
        </authorList>
    </citation>
    <scope>NUCLEOTIDE SEQUENCE [LARGE SCALE GENOMIC DNA]</scope>
</reference>
<keyword evidence="2" id="KW-1185">Reference proteome</keyword>
<comment type="caution">
    <text evidence="1">The sequence shown here is derived from an EMBL/GenBank/DDBJ whole genome shotgun (WGS) entry which is preliminary data.</text>
</comment>
<dbReference type="EMBL" id="CM044702">
    <property type="protein sequence ID" value="KAI5678749.1"/>
    <property type="molecule type" value="Genomic_DNA"/>
</dbReference>
<sequence>MSLLKLHHCRQFCTIKISNFSEFNSENVSSFLAMPTYKSKLPFSSSLNSKCKNVLWVCAANTSVSNQKEEEDFELEYLAPDGEVYQKTLRLVECAMFAAVSGLTYILSNSLSVENYFGCFFALPIVFSSMRWGISAARKTMVATFVLLFVLSGPVKALTYLLMHGLLGFAMGSFWRLRTNWAISIFFCSIVRAMGSVGYVLLSSFLIDENILSLVILISFSLLLFDTLCFHWSTHAFSFIKFHFLLLDPCKYSCFSIIFVHDSWTSTYSFNEHNIWHFWLCSKLDSWFQCFFMLLLFPTRPCSHIPLSSVVSFCSVVLALYSCYIFFMRSSSSNMA</sequence>
<dbReference type="Proteomes" id="UP001060085">
    <property type="component" value="Linkage Group LG02"/>
</dbReference>
<evidence type="ECO:0000313" key="1">
    <source>
        <dbReference type="EMBL" id="KAI5678749.1"/>
    </source>
</evidence>